<dbReference type="RefSeq" id="WP_171833311.1">
    <property type="nucleotide sequence ID" value="NZ_CP053708.1"/>
</dbReference>
<proteinExistence type="predicted"/>
<sequence length="598" mass="65898">MKHGDATGVRKEHGRTMQDQRDMALARLRHLRLDRMLPAARELVLERRRSCPDDMTWQMEAANQDLFEGDPDAALAVFEALARIEGFGGALECLLKSAELRARRGDFTAAFDILATTRLKYPDYDGTDSVRRQILLLADVPQRGPIQDMVKAARMGPTSIATISRAIEMLAGYTAHNGDDHEMALELGRLLRLAGRHAEAVSVLASPATAKGYAGRLESMIELARAWEAVRNPGAAWDIVSTIGTEFPAHSAFSTLVVEFLARRGRSAEAIGILGRLYPGLEPGHRSPALAALAEARATRMFEAGLIPGKLSVSMLVAPAEAMPLVGAGIIILTKDEADILMHNLVHHYRLGFRNFCLVDNQSHDGTADCIARFRAEYPDALVFSCHDQIAGHYQADKMGLFMDVFVGYARLAGITLDWLFFLDTDELLACIDRADAEKLRIAMADKTYDIIVFHWLLCASPAPLRSTPSASSPFESFNVVEPTFPPTSKIALRVGSGCRPTEGNHWISGFDGDIARAFIAAEHGWLMFHFTIRSFDQLRSKVVNGGRAFLDTSGLETHGGHWKERYARYLDEGDAFIGQLLLDHVRSVRDGGFTLEP</sequence>
<evidence type="ECO:0000313" key="1">
    <source>
        <dbReference type="EMBL" id="QKE91166.1"/>
    </source>
</evidence>
<dbReference type="SUPFAM" id="SSF53448">
    <property type="entry name" value="Nucleotide-diphospho-sugar transferases"/>
    <property type="match status" value="1"/>
</dbReference>
<dbReference type="Gene3D" id="1.25.40.10">
    <property type="entry name" value="Tetratricopeptide repeat domain"/>
    <property type="match status" value="1"/>
</dbReference>
<evidence type="ECO:0008006" key="3">
    <source>
        <dbReference type="Google" id="ProtNLM"/>
    </source>
</evidence>
<dbReference type="InterPro" id="IPR011990">
    <property type="entry name" value="TPR-like_helical_dom_sf"/>
</dbReference>
<name>A0A6M8HSB4_9PROT</name>
<dbReference type="Pfam" id="PF13704">
    <property type="entry name" value="Glyco_tranf_2_4"/>
    <property type="match status" value="1"/>
</dbReference>
<dbReference type="Proteomes" id="UP000500767">
    <property type="component" value="Chromosome"/>
</dbReference>
<dbReference type="KEGG" id="lck:HN018_14930"/>
<protein>
    <recommendedName>
        <fullName evidence="3">Glycosyl transferase family 2</fullName>
    </recommendedName>
</protein>
<dbReference type="EMBL" id="CP053708">
    <property type="protein sequence ID" value="QKE91166.1"/>
    <property type="molecule type" value="Genomic_DNA"/>
</dbReference>
<dbReference type="InterPro" id="IPR029044">
    <property type="entry name" value="Nucleotide-diphossugar_trans"/>
</dbReference>
<organism evidence="1 2">
    <name type="scientific">Lichenicola cladoniae</name>
    <dbReference type="NCBI Taxonomy" id="1484109"/>
    <lineage>
        <taxon>Bacteria</taxon>
        <taxon>Pseudomonadati</taxon>
        <taxon>Pseudomonadota</taxon>
        <taxon>Alphaproteobacteria</taxon>
        <taxon>Acetobacterales</taxon>
        <taxon>Acetobacteraceae</taxon>
        <taxon>Lichenicola</taxon>
    </lineage>
</organism>
<gene>
    <name evidence="1" type="ORF">HN018_14930</name>
</gene>
<keyword evidence="2" id="KW-1185">Reference proteome</keyword>
<accession>A0A6M8HSB4</accession>
<dbReference type="AlphaFoldDB" id="A0A6M8HSB4"/>
<dbReference type="CDD" id="cd00761">
    <property type="entry name" value="Glyco_tranf_GTA_type"/>
    <property type="match status" value="1"/>
</dbReference>
<reference evidence="1 2" key="1">
    <citation type="journal article" date="2014" name="World J. Microbiol. Biotechnol.">
        <title>Biodiversity and physiological characteristics of Antarctic and Arctic lichens-associated bacteria.</title>
        <authorList>
            <person name="Lee Y.M."/>
            <person name="Kim E.H."/>
            <person name="Lee H.K."/>
            <person name="Hong S.G."/>
        </authorList>
    </citation>
    <scope>NUCLEOTIDE SEQUENCE [LARGE SCALE GENOMIC DNA]</scope>
    <source>
        <strain evidence="1 2">PAMC 26569</strain>
    </source>
</reference>
<evidence type="ECO:0000313" key="2">
    <source>
        <dbReference type="Proteomes" id="UP000500767"/>
    </source>
</evidence>